<evidence type="ECO:0000256" key="4">
    <source>
        <dbReference type="SAM" id="SignalP"/>
    </source>
</evidence>
<dbReference type="RefSeq" id="WP_240319548.1">
    <property type="nucleotide sequence ID" value="NZ_FNTL01000002.1"/>
</dbReference>
<organism evidence="6 7">
    <name type="scientific">Rhodococcus jostii</name>
    <dbReference type="NCBI Taxonomy" id="132919"/>
    <lineage>
        <taxon>Bacteria</taxon>
        <taxon>Bacillati</taxon>
        <taxon>Actinomycetota</taxon>
        <taxon>Actinomycetes</taxon>
        <taxon>Mycobacteriales</taxon>
        <taxon>Nocardiaceae</taxon>
        <taxon>Rhodococcus</taxon>
    </lineage>
</organism>
<accession>A0A1H4IKD1</accession>
<dbReference type="PANTHER" id="PTHR46847">
    <property type="entry name" value="D-ALLOSE-BINDING PERIPLASMIC PROTEIN-RELATED"/>
    <property type="match status" value="1"/>
</dbReference>
<evidence type="ECO:0000313" key="7">
    <source>
        <dbReference type="Proteomes" id="UP000183407"/>
    </source>
</evidence>
<dbReference type="GO" id="GO:0030313">
    <property type="term" value="C:cell envelope"/>
    <property type="evidence" value="ECO:0007669"/>
    <property type="project" value="UniProtKB-SubCell"/>
</dbReference>
<feature type="signal peptide" evidence="4">
    <location>
        <begin position="1"/>
        <end position="21"/>
    </location>
</feature>
<evidence type="ECO:0000256" key="2">
    <source>
        <dbReference type="ARBA" id="ARBA00007639"/>
    </source>
</evidence>
<dbReference type="PANTHER" id="PTHR46847:SF1">
    <property type="entry name" value="D-ALLOSE-BINDING PERIPLASMIC PROTEIN-RELATED"/>
    <property type="match status" value="1"/>
</dbReference>
<dbReference type="SUPFAM" id="SSF53822">
    <property type="entry name" value="Periplasmic binding protein-like I"/>
    <property type="match status" value="1"/>
</dbReference>
<dbReference type="Pfam" id="PF13407">
    <property type="entry name" value="Peripla_BP_4"/>
    <property type="match status" value="1"/>
</dbReference>
<dbReference type="GO" id="GO:0030246">
    <property type="term" value="F:carbohydrate binding"/>
    <property type="evidence" value="ECO:0007669"/>
    <property type="project" value="UniProtKB-ARBA"/>
</dbReference>
<dbReference type="Proteomes" id="UP000183407">
    <property type="component" value="Unassembled WGS sequence"/>
</dbReference>
<dbReference type="EMBL" id="FNTL01000002">
    <property type="protein sequence ID" value="SEB34507.1"/>
    <property type="molecule type" value="Genomic_DNA"/>
</dbReference>
<comment type="subcellular location">
    <subcellularLocation>
        <location evidence="1">Cell envelope</location>
    </subcellularLocation>
</comment>
<evidence type="ECO:0000256" key="1">
    <source>
        <dbReference type="ARBA" id="ARBA00004196"/>
    </source>
</evidence>
<evidence type="ECO:0000256" key="3">
    <source>
        <dbReference type="ARBA" id="ARBA00022729"/>
    </source>
</evidence>
<dbReference type="CDD" id="cd01536">
    <property type="entry name" value="PBP1_ABC_sugar_binding-like"/>
    <property type="match status" value="1"/>
</dbReference>
<sequence length="333" mass="34892">MTLRKTILAAAAAAAMVPISACGFSDSSGGSSQTVAYSNPVASQPAQYVLNNAFESAAHSLGWDAKIYDANLSPDTQVSNIQTMIQTQADAIAVWTLDAGAMGGVYAQAKEQGIPIIGVNSDDDGITTTVWWESFMCEAPDAPFKRAAQSVAKERPGAKVIVLGGPPVPSVQKNASCFTEAAEDAGLEIINRTDNVKDDSANALALTSDLLAKYPDVDFIWAYNDLTALGASSAVTAAGLKVSDGQSPGVIIHGTNGDADAIQAIREGRLTGTWDPNNVASGMSIIKAVQNIQKGNTDDLIIKSTFWDTSNIDNYVDSDKVTYDLDDLPLVAP</sequence>
<proteinExistence type="inferred from homology"/>
<reference evidence="7" key="1">
    <citation type="submission" date="2016-10" db="EMBL/GenBank/DDBJ databases">
        <authorList>
            <person name="Varghese N."/>
        </authorList>
    </citation>
    <scope>NUCLEOTIDE SEQUENCE [LARGE SCALE GENOMIC DNA]</scope>
    <source>
        <strain evidence="7">DSM 44719</strain>
    </source>
</reference>
<feature type="chain" id="PRO_5039276755" evidence="4">
    <location>
        <begin position="22"/>
        <end position="333"/>
    </location>
</feature>
<protein>
    <submittedName>
        <fullName evidence="6">Ribose transport system substrate-binding protein</fullName>
    </submittedName>
</protein>
<evidence type="ECO:0000259" key="5">
    <source>
        <dbReference type="Pfam" id="PF13407"/>
    </source>
</evidence>
<dbReference type="InterPro" id="IPR025997">
    <property type="entry name" value="SBP_2_dom"/>
</dbReference>
<keyword evidence="3 4" id="KW-0732">Signal</keyword>
<dbReference type="AlphaFoldDB" id="A0A1H4IKD1"/>
<dbReference type="InterPro" id="IPR028082">
    <property type="entry name" value="Peripla_BP_I"/>
</dbReference>
<name>A0A1H4IKD1_RHOJO</name>
<dbReference type="Gene3D" id="3.40.50.2300">
    <property type="match status" value="2"/>
</dbReference>
<evidence type="ECO:0000313" key="6">
    <source>
        <dbReference type="EMBL" id="SEB34507.1"/>
    </source>
</evidence>
<gene>
    <name evidence="6" type="ORF">SAMN04490220_0149</name>
</gene>
<feature type="domain" description="Periplasmic binding protein" evidence="5">
    <location>
        <begin position="35"/>
        <end position="296"/>
    </location>
</feature>
<comment type="similarity">
    <text evidence="2">Belongs to the bacterial solute-binding protein 2 family.</text>
</comment>